<dbReference type="AlphaFoldDB" id="A0A7F8QMP9"/>
<name>A0A7F8QMP9_LEPWE</name>
<dbReference type="KEGG" id="lww:115940471"/>
<dbReference type="CDD" id="cd22977">
    <property type="entry name" value="DD_FBXL13"/>
    <property type="match status" value="1"/>
</dbReference>
<dbReference type="RefSeq" id="XP_030882430.1">
    <property type="nucleotide sequence ID" value="XM_031026570.1"/>
</dbReference>
<evidence type="ECO:0000313" key="1">
    <source>
        <dbReference type="Proteomes" id="UP000245341"/>
    </source>
</evidence>
<reference evidence="2" key="1">
    <citation type="submission" date="2025-08" db="UniProtKB">
        <authorList>
            <consortium name="RefSeq"/>
        </authorList>
    </citation>
    <scope>IDENTIFICATION</scope>
    <source>
        <tissue evidence="2">Liver</tissue>
    </source>
</reference>
<gene>
    <name evidence="2" type="primary">LOC115940471</name>
</gene>
<keyword evidence="1" id="KW-1185">Reference proteome</keyword>
<organism evidence="1 2">
    <name type="scientific">Leptonychotes weddellii</name>
    <name type="common">Weddell seal</name>
    <name type="synonym">Otaria weddellii</name>
    <dbReference type="NCBI Taxonomy" id="9713"/>
    <lineage>
        <taxon>Eukaryota</taxon>
        <taxon>Metazoa</taxon>
        <taxon>Chordata</taxon>
        <taxon>Craniata</taxon>
        <taxon>Vertebrata</taxon>
        <taxon>Euteleostomi</taxon>
        <taxon>Mammalia</taxon>
        <taxon>Eutheria</taxon>
        <taxon>Laurasiatheria</taxon>
        <taxon>Carnivora</taxon>
        <taxon>Caniformia</taxon>
        <taxon>Pinnipedia</taxon>
        <taxon>Phocidae</taxon>
        <taxon>Monachinae</taxon>
        <taxon>Lobodontini</taxon>
        <taxon>Leptonychotes</taxon>
    </lineage>
</organism>
<sequence length="282" mass="33476">MASLRSASPRLRNYFKENYIPQVCEALLCGLLITCPEDPLKYLQKMIITIMENGLESLLWDMCIDPSMRPKIRRLSETYMEQLFGLDDQLMSPELMIKACTFYTGHLVKTHFCTWRDIAIPLINEDELLAEKMEKAMEYDNFRLQKYIFRLWHSYTEGQKKQLPDILLRMQKMCRRYKLIAILTKWRDKARHKYKKREDELMLKHELQLLKWRNKLKLKVVAKEESIFPEQSASETSLAGEIPECDISLLPERVISRVRMNSCIVTSHFHSVYLKSGFINLR</sequence>
<protein>
    <submittedName>
        <fullName evidence="2">Dynein regulatory complex subunit 6-like</fullName>
    </submittedName>
</protein>
<dbReference type="GeneID" id="115940471"/>
<evidence type="ECO:0000313" key="2">
    <source>
        <dbReference type="RefSeq" id="XP_030882430.1"/>
    </source>
</evidence>
<dbReference type="Proteomes" id="UP000245341">
    <property type="component" value="Unplaced"/>
</dbReference>
<dbReference type="OrthoDB" id="61560at2759"/>
<accession>A0A7F8QMP9</accession>
<proteinExistence type="predicted"/>